<dbReference type="EMBL" id="AF119865">
    <property type="protein sequence ID" value="AAF69619.1"/>
    <property type="molecule type" value="mRNA"/>
</dbReference>
<reference evidence="2" key="1">
    <citation type="submission" date="1999-01" db="EMBL/GenBank/DDBJ databases">
        <title>Functional prediction of the coding sequences of 79 new genes deduced by analysis of cDNA clones from human fetal liver.</title>
        <authorList>
            <person name="Zhang C."/>
            <person name="Yu Y."/>
            <person name="Zhang S."/>
            <person name="Wei H."/>
            <person name="Zhang Y."/>
            <person name="Zhou G."/>
            <person name="Bi J."/>
            <person name="Liu M."/>
            <person name="He F."/>
        </authorList>
    </citation>
    <scope>NUCLEOTIDE SEQUENCE</scope>
    <source>
        <tissue evidence="2">Liver</tissue>
    </source>
</reference>
<sequence length="90" mass="10279">MKVFNPIPCFHTKDKESLNFPFPFFWAPIGSSIYNVSGLVGGRLSIEVSCVFTCLSCPISLVAINFLLLKYLDFWLPIWLPSLVFISVWF</sequence>
<organism evidence="2">
    <name type="scientific">Homo sapiens</name>
    <name type="common">Human</name>
    <dbReference type="NCBI Taxonomy" id="9606"/>
    <lineage>
        <taxon>Eukaryota</taxon>
        <taxon>Metazoa</taxon>
        <taxon>Chordata</taxon>
        <taxon>Craniata</taxon>
        <taxon>Vertebrata</taxon>
        <taxon>Euteleostomi</taxon>
        <taxon>Mammalia</taxon>
        <taxon>Eutheria</taxon>
        <taxon>Euarchontoglires</taxon>
        <taxon>Primates</taxon>
        <taxon>Haplorrhini</taxon>
        <taxon>Catarrhini</taxon>
        <taxon>Hominidae</taxon>
        <taxon>Homo</taxon>
    </lineage>
</organism>
<accession>Q9P181</accession>
<evidence type="ECO:0000313" key="2">
    <source>
        <dbReference type="EMBL" id="AAF69619.1"/>
    </source>
</evidence>
<keyword evidence="1" id="KW-0472">Membrane</keyword>
<name>Q9P181_HUMAN</name>
<evidence type="ECO:0000256" key="1">
    <source>
        <dbReference type="SAM" id="Phobius"/>
    </source>
</evidence>
<feature type="transmembrane region" description="Helical" evidence="1">
    <location>
        <begin position="20"/>
        <end position="41"/>
    </location>
</feature>
<feature type="transmembrane region" description="Helical" evidence="1">
    <location>
        <begin position="48"/>
        <end position="68"/>
    </location>
</feature>
<dbReference type="AlphaFoldDB" id="Q9P181"/>
<proteinExistence type="evidence at transcript level"/>
<keyword evidence="1" id="KW-0812">Transmembrane</keyword>
<protein>
    <submittedName>
        <fullName evidence="2">PRO2176</fullName>
    </submittedName>
</protein>
<keyword evidence="1" id="KW-1133">Transmembrane helix</keyword>